<organism evidence="13 14">
    <name type="scientific">Labrys miyagiensis</name>
    <dbReference type="NCBI Taxonomy" id="346912"/>
    <lineage>
        <taxon>Bacteria</taxon>
        <taxon>Pseudomonadati</taxon>
        <taxon>Pseudomonadota</taxon>
        <taxon>Alphaproteobacteria</taxon>
        <taxon>Hyphomicrobiales</taxon>
        <taxon>Xanthobacteraceae</taxon>
        <taxon>Labrys</taxon>
    </lineage>
</organism>
<dbReference type="PANTHER" id="PTHR10344">
    <property type="entry name" value="THYMIDYLATE KINASE"/>
    <property type="match status" value="1"/>
</dbReference>
<dbReference type="EMBL" id="BSPC01000028">
    <property type="protein sequence ID" value="GLS20301.1"/>
    <property type="molecule type" value="Genomic_DNA"/>
</dbReference>
<keyword evidence="14" id="KW-1185">Reference proteome</keyword>
<evidence type="ECO:0000256" key="6">
    <source>
        <dbReference type="ARBA" id="ARBA00022741"/>
    </source>
</evidence>
<reference evidence="14" key="1">
    <citation type="journal article" date="2019" name="Int. J. Syst. Evol. Microbiol.">
        <title>The Global Catalogue of Microorganisms (GCM) 10K type strain sequencing project: providing services to taxonomists for standard genome sequencing and annotation.</title>
        <authorList>
            <consortium name="The Broad Institute Genomics Platform"/>
            <consortium name="The Broad Institute Genome Sequencing Center for Infectious Disease"/>
            <person name="Wu L."/>
            <person name="Ma J."/>
        </authorList>
    </citation>
    <scope>NUCLEOTIDE SEQUENCE [LARGE SCALE GENOMIC DNA]</scope>
    <source>
        <strain evidence="14">NBRC 101365</strain>
    </source>
</reference>
<dbReference type="HAMAP" id="MF_00165">
    <property type="entry name" value="Thymidylate_kinase"/>
    <property type="match status" value="1"/>
</dbReference>
<dbReference type="NCBIfam" id="TIGR00041">
    <property type="entry name" value="DTMP_kinase"/>
    <property type="match status" value="1"/>
</dbReference>
<evidence type="ECO:0000256" key="8">
    <source>
        <dbReference type="ARBA" id="ARBA00022840"/>
    </source>
</evidence>
<keyword evidence="8 11" id="KW-0067">ATP-binding</keyword>
<evidence type="ECO:0000256" key="9">
    <source>
        <dbReference type="ARBA" id="ARBA00029962"/>
    </source>
</evidence>
<dbReference type="InterPro" id="IPR018094">
    <property type="entry name" value="Thymidylate_kinase"/>
</dbReference>
<keyword evidence="6 11" id="KW-0547">Nucleotide-binding</keyword>
<evidence type="ECO:0000313" key="13">
    <source>
        <dbReference type="EMBL" id="GLS20301.1"/>
    </source>
</evidence>
<dbReference type="PANTHER" id="PTHR10344:SF4">
    <property type="entry name" value="UMP-CMP KINASE 2, MITOCHONDRIAL"/>
    <property type="match status" value="1"/>
</dbReference>
<accession>A0ABQ6CQ04</accession>
<evidence type="ECO:0000256" key="1">
    <source>
        <dbReference type="ARBA" id="ARBA00009776"/>
    </source>
</evidence>
<dbReference type="RefSeq" id="WP_284313396.1">
    <property type="nucleotide sequence ID" value="NZ_BSPC01000028.1"/>
</dbReference>
<sequence length="213" mass="23280">MRGRFITFEGGEGVGKSTQIRRLAASLNNLGVQTLMTREPGGSPHAEKLREVLLSGGAKPFGPFAETILFNAARDDHLEATIRPALAQGIWVLCDRFIDSTRAYQGVLGEIEPDLIRSMERVVVGNTMPDLTLILDLPARDGLARARARSAQADRFEAESLSFHEKLREAFLAIAEYEPKRCAVINALGTPDAVAAVILSVVRRRLAKERAST</sequence>
<evidence type="ECO:0000313" key="14">
    <source>
        <dbReference type="Proteomes" id="UP001156882"/>
    </source>
</evidence>
<evidence type="ECO:0000256" key="2">
    <source>
        <dbReference type="ARBA" id="ARBA00012980"/>
    </source>
</evidence>
<dbReference type="PROSITE" id="PS01331">
    <property type="entry name" value="THYMIDYLATE_KINASE"/>
    <property type="match status" value="1"/>
</dbReference>
<keyword evidence="4 11" id="KW-0808">Transferase</keyword>
<gene>
    <name evidence="11 13" type="primary">tmk</name>
    <name evidence="13" type="ORF">GCM10007874_33180</name>
</gene>
<evidence type="ECO:0000256" key="7">
    <source>
        <dbReference type="ARBA" id="ARBA00022777"/>
    </source>
</evidence>
<dbReference type="Gene3D" id="3.40.50.300">
    <property type="entry name" value="P-loop containing nucleotide triphosphate hydrolases"/>
    <property type="match status" value="1"/>
</dbReference>
<comment type="caution">
    <text evidence="13">The sequence shown here is derived from an EMBL/GenBank/DDBJ whole genome shotgun (WGS) entry which is preliminary data.</text>
</comment>
<dbReference type="InterPro" id="IPR039430">
    <property type="entry name" value="Thymidylate_kin-like_dom"/>
</dbReference>
<evidence type="ECO:0000256" key="5">
    <source>
        <dbReference type="ARBA" id="ARBA00022727"/>
    </source>
</evidence>
<dbReference type="InterPro" id="IPR018095">
    <property type="entry name" value="Thymidylate_kin_CS"/>
</dbReference>
<comment type="catalytic activity">
    <reaction evidence="10 11">
        <text>dTMP + ATP = dTDP + ADP</text>
        <dbReference type="Rhea" id="RHEA:13517"/>
        <dbReference type="ChEBI" id="CHEBI:30616"/>
        <dbReference type="ChEBI" id="CHEBI:58369"/>
        <dbReference type="ChEBI" id="CHEBI:63528"/>
        <dbReference type="ChEBI" id="CHEBI:456216"/>
        <dbReference type="EC" id="2.7.4.9"/>
    </reaction>
</comment>
<dbReference type="Pfam" id="PF02223">
    <property type="entry name" value="Thymidylate_kin"/>
    <property type="match status" value="1"/>
</dbReference>
<dbReference type="InterPro" id="IPR027417">
    <property type="entry name" value="P-loop_NTPase"/>
</dbReference>
<feature type="binding site" evidence="11">
    <location>
        <begin position="10"/>
        <end position="17"/>
    </location>
    <ligand>
        <name>ATP</name>
        <dbReference type="ChEBI" id="CHEBI:30616"/>
    </ligand>
</feature>
<proteinExistence type="inferred from homology"/>
<evidence type="ECO:0000259" key="12">
    <source>
        <dbReference type="Pfam" id="PF02223"/>
    </source>
</evidence>
<dbReference type="CDD" id="cd01672">
    <property type="entry name" value="TMPK"/>
    <property type="match status" value="1"/>
</dbReference>
<comment type="function">
    <text evidence="11">Phosphorylation of dTMP to form dTDP in both de novo and salvage pathways of dTTP synthesis.</text>
</comment>
<evidence type="ECO:0000256" key="11">
    <source>
        <dbReference type="HAMAP-Rule" id="MF_00165"/>
    </source>
</evidence>
<dbReference type="Proteomes" id="UP001156882">
    <property type="component" value="Unassembled WGS sequence"/>
</dbReference>
<feature type="domain" description="Thymidylate kinase-like" evidence="12">
    <location>
        <begin position="8"/>
        <end position="194"/>
    </location>
</feature>
<name>A0ABQ6CQ04_9HYPH</name>
<evidence type="ECO:0000256" key="4">
    <source>
        <dbReference type="ARBA" id="ARBA00022679"/>
    </source>
</evidence>
<protein>
    <recommendedName>
        <fullName evidence="3 11">Thymidylate kinase</fullName>
        <ecNumber evidence="2 11">2.7.4.9</ecNumber>
    </recommendedName>
    <alternativeName>
        <fullName evidence="9 11">dTMP kinase</fullName>
    </alternativeName>
</protein>
<evidence type="ECO:0000256" key="10">
    <source>
        <dbReference type="ARBA" id="ARBA00048743"/>
    </source>
</evidence>
<dbReference type="GO" id="GO:0016301">
    <property type="term" value="F:kinase activity"/>
    <property type="evidence" value="ECO:0007669"/>
    <property type="project" value="UniProtKB-KW"/>
</dbReference>
<keyword evidence="7 11" id="KW-0418">Kinase</keyword>
<evidence type="ECO:0000256" key="3">
    <source>
        <dbReference type="ARBA" id="ARBA00017144"/>
    </source>
</evidence>
<keyword evidence="5 11" id="KW-0545">Nucleotide biosynthesis</keyword>
<dbReference type="EC" id="2.7.4.9" evidence="2 11"/>
<comment type="similarity">
    <text evidence="1 11">Belongs to the thymidylate kinase family.</text>
</comment>
<dbReference type="SUPFAM" id="SSF52540">
    <property type="entry name" value="P-loop containing nucleoside triphosphate hydrolases"/>
    <property type="match status" value="1"/>
</dbReference>